<dbReference type="CDD" id="cd09731">
    <property type="entry name" value="Cse2_I-E"/>
    <property type="match status" value="1"/>
</dbReference>
<organism evidence="1 2">
    <name type="scientific">Crossiella equi</name>
    <dbReference type="NCBI Taxonomy" id="130796"/>
    <lineage>
        <taxon>Bacteria</taxon>
        <taxon>Bacillati</taxon>
        <taxon>Actinomycetota</taxon>
        <taxon>Actinomycetes</taxon>
        <taxon>Pseudonocardiales</taxon>
        <taxon>Pseudonocardiaceae</taxon>
        <taxon>Crossiella</taxon>
    </lineage>
</organism>
<proteinExistence type="predicted"/>
<dbReference type="Pfam" id="PF09485">
    <property type="entry name" value="CRISPR_Cse2"/>
    <property type="match status" value="1"/>
</dbReference>
<dbReference type="InterPro" id="IPR013382">
    <property type="entry name" value="CRISPR-assoc_prot_Cse2"/>
</dbReference>
<dbReference type="RefSeq" id="WP_086783467.1">
    <property type="nucleotide sequence ID" value="NZ_JAGIOO010000001.1"/>
</dbReference>
<name>A0ABS5A9B5_9PSEU</name>
<protein>
    <submittedName>
        <fullName evidence="1">CRISPR system Cascade subunit CasB</fullName>
    </submittedName>
</protein>
<evidence type="ECO:0000313" key="2">
    <source>
        <dbReference type="Proteomes" id="UP001519363"/>
    </source>
</evidence>
<keyword evidence="2" id="KW-1185">Reference proteome</keyword>
<accession>A0ABS5A9B5</accession>
<dbReference type="Proteomes" id="UP001519363">
    <property type="component" value="Unassembled WGS sequence"/>
</dbReference>
<gene>
    <name evidence="1" type="ORF">JOF53_002045</name>
</gene>
<sequence>MTTDTTTTTFTLGPVGTEVDKRIRQLQQGALADRPAEVAALARLRRAVGRPPGSVPDVQLYTLSEVFAAPDAGDAPTPAEIAAHAALTFYATHQQSRDKRMHQGGPSLGAAMRALCPKHDPEVPPAVLRRFQTLGTSETLDELLHHLRGAVQLLRASDIVLDYGQLTDDLLRWQKPGGADRVRLRWGRDFHRQHKPDTSDTDPNTD</sequence>
<evidence type="ECO:0000313" key="1">
    <source>
        <dbReference type="EMBL" id="MBP2473173.1"/>
    </source>
</evidence>
<dbReference type="InterPro" id="IPR038287">
    <property type="entry name" value="Cse2_sf"/>
</dbReference>
<reference evidence="1 2" key="1">
    <citation type="submission" date="2021-03" db="EMBL/GenBank/DDBJ databases">
        <title>Sequencing the genomes of 1000 actinobacteria strains.</title>
        <authorList>
            <person name="Klenk H.-P."/>
        </authorList>
    </citation>
    <scope>NUCLEOTIDE SEQUENCE [LARGE SCALE GENOMIC DNA]</scope>
    <source>
        <strain evidence="1 2">DSM 44580</strain>
    </source>
</reference>
<dbReference type="EMBL" id="JAGIOO010000001">
    <property type="protein sequence ID" value="MBP2473173.1"/>
    <property type="molecule type" value="Genomic_DNA"/>
</dbReference>
<dbReference type="Gene3D" id="1.10.520.40">
    <property type="entry name" value="CRISPR-associated protein Cse2"/>
    <property type="match status" value="1"/>
</dbReference>
<comment type="caution">
    <text evidence="1">The sequence shown here is derived from an EMBL/GenBank/DDBJ whole genome shotgun (WGS) entry which is preliminary data.</text>
</comment>
<dbReference type="NCBIfam" id="TIGR02548">
    <property type="entry name" value="casB_cse2"/>
    <property type="match status" value="1"/>
</dbReference>